<dbReference type="InterPro" id="IPR000253">
    <property type="entry name" value="FHA_dom"/>
</dbReference>
<dbReference type="EMBL" id="JACRSR010000001">
    <property type="protein sequence ID" value="MBC8531378.1"/>
    <property type="molecule type" value="Genomic_DNA"/>
</dbReference>
<evidence type="ECO:0000313" key="4">
    <source>
        <dbReference type="Proteomes" id="UP000623172"/>
    </source>
</evidence>
<dbReference type="Pfam" id="PF00498">
    <property type="entry name" value="FHA"/>
    <property type="match status" value="1"/>
</dbReference>
<dbReference type="AlphaFoldDB" id="A0A926HPM7"/>
<dbReference type="RefSeq" id="WP_249315925.1">
    <property type="nucleotide sequence ID" value="NZ_JACRSR010000001.1"/>
</dbReference>
<evidence type="ECO:0000313" key="3">
    <source>
        <dbReference type="EMBL" id="MBC8531378.1"/>
    </source>
</evidence>
<dbReference type="InterPro" id="IPR050923">
    <property type="entry name" value="Cell_Proc_Reg/RNA_Proc"/>
</dbReference>
<comment type="caution">
    <text evidence="3">The sequence shown here is derived from an EMBL/GenBank/DDBJ whole genome shotgun (WGS) entry which is preliminary data.</text>
</comment>
<dbReference type="CDD" id="cd00060">
    <property type="entry name" value="FHA"/>
    <property type="match status" value="1"/>
</dbReference>
<dbReference type="PANTHER" id="PTHR23308">
    <property type="entry name" value="NUCLEAR INHIBITOR OF PROTEIN PHOSPHATASE-1"/>
    <property type="match status" value="1"/>
</dbReference>
<reference evidence="3" key="1">
    <citation type="submission" date="2020-08" db="EMBL/GenBank/DDBJ databases">
        <title>Genome public.</title>
        <authorList>
            <person name="Liu C."/>
            <person name="Sun Q."/>
        </authorList>
    </citation>
    <scope>NUCLEOTIDE SEQUENCE</scope>
    <source>
        <strain evidence="3">NSJ-53</strain>
    </source>
</reference>
<feature type="domain" description="FHA" evidence="2">
    <location>
        <begin position="74"/>
        <end position="123"/>
    </location>
</feature>
<proteinExistence type="predicted"/>
<dbReference type="PROSITE" id="PS50006">
    <property type="entry name" value="FHA_DOMAIN"/>
    <property type="match status" value="1"/>
</dbReference>
<dbReference type="InterPro" id="IPR008984">
    <property type="entry name" value="SMAD_FHA_dom_sf"/>
</dbReference>
<evidence type="ECO:0000259" key="2">
    <source>
        <dbReference type="PROSITE" id="PS50006"/>
    </source>
</evidence>
<keyword evidence="4" id="KW-1185">Reference proteome</keyword>
<feature type="transmembrane region" description="Helical" evidence="1">
    <location>
        <begin position="6"/>
        <end position="29"/>
    </location>
</feature>
<dbReference type="SMART" id="SM00240">
    <property type="entry name" value="FHA"/>
    <property type="match status" value="1"/>
</dbReference>
<name>A0A926HPM7_9FIRM</name>
<sequence length="155" mass="18056">MSEQIYHVLVIGARYWFCLALIYIVFGVVNGVRKEYRYNRFVRQEAQARFAGIMEVVEGPEEIMGRRYGLKLESIIGRGRSCDVNVEDASISRSHCRIYFKQGKWYVEDAGSRNGTFLNGKKVSRPKRIYHRDILKLGDVEFDMTLYEQEGKKDA</sequence>
<keyword evidence="1" id="KW-0472">Membrane</keyword>
<keyword evidence="1" id="KW-0812">Transmembrane</keyword>
<dbReference type="SUPFAM" id="SSF49879">
    <property type="entry name" value="SMAD/FHA domain"/>
    <property type="match status" value="1"/>
</dbReference>
<dbReference type="Proteomes" id="UP000623172">
    <property type="component" value="Unassembled WGS sequence"/>
</dbReference>
<accession>A0A926HPM7</accession>
<evidence type="ECO:0000256" key="1">
    <source>
        <dbReference type="SAM" id="Phobius"/>
    </source>
</evidence>
<protein>
    <submittedName>
        <fullName evidence="3">FHA domain-containing protein</fullName>
    </submittedName>
</protein>
<gene>
    <name evidence="3" type="ORF">H8696_05890</name>
</gene>
<organism evidence="3 4">
    <name type="scientific">Gehongia tenuis</name>
    <dbReference type="NCBI Taxonomy" id="2763655"/>
    <lineage>
        <taxon>Bacteria</taxon>
        <taxon>Bacillati</taxon>
        <taxon>Bacillota</taxon>
        <taxon>Clostridia</taxon>
        <taxon>Christensenellales</taxon>
        <taxon>Christensenellaceae</taxon>
        <taxon>Gehongia</taxon>
    </lineage>
</organism>
<keyword evidence="1" id="KW-1133">Transmembrane helix</keyword>
<dbReference type="Gene3D" id="2.60.200.20">
    <property type="match status" value="1"/>
</dbReference>